<dbReference type="GO" id="GO:0004521">
    <property type="term" value="F:RNA endonuclease activity"/>
    <property type="evidence" value="ECO:0007669"/>
    <property type="project" value="UniProtKB-UniRule"/>
</dbReference>
<keyword evidence="5 9" id="KW-0255">Endonuclease</keyword>
<evidence type="ECO:0000256" key="7">
    <source>
        <dbReference type="ARBA" id="ARBA00022842"/>
    </source>
</evidence>
<dbReference type="PANTHER" id="PTHR34405">
    <property type="entry name" value="CRISPR-ASSOCIATED ENDORIBONUCLEASE CAS2"/>
    <property type="match status" value="1"/>
</dbReference>
<comment type="function">
    <text evidence="9">CRISPR (clustered regularly interspaced short palindromic repeat), is an adaptive immune system that provides protection against mobile genetic elements (viruses, transposable elements and conjugative plasmids). CRISPR clusters contain sequences complementary to antecedent mobile elements and target invading nucleic acids. CRISPR clusters are transcribed and processed into CRISPR RNA (crRNA). Functions as a ssRNA-specific endoribonuclease. Involved in the integration of spacer DNA into the CRISPR cassette.</text>
</comment>
<dbReference type="CDD" id="cd09725">
    <property type="entry name" value="Cas2_I_II_III"/>
    <property type="match status" value="1"/>
</dbReference>
<dbReference type="GO" id="GO:0016787">
    <property type="term" value="F:hydrolase activity"/>
    <property type="evidence" value="ECO:0007669"/>
    <property type="project" value="UniProtKB-KW"/>
</dbReference>
<dbReference type="GeneID" id="4557557"/>
<dbReference type="NCBIfam" id="TIGR01573">
    <property type="entry name" value="cas2"/>
    <property type="match status" value="1"/>
</dbReference>
<dbReference type="InterPro" id="IPR021127">
    <property type="entry name" value="CRISPR_associated_Cas2"/>
</dbReference>
<dbReference type="GO" id="GO:0043571">
    <property type="term" value="P:maintenance of CRISPR repeat elements"/>
    <property type="evidence" value="ECO:0007669"/>
    <property type="project" value="UniProtKB-UniRule"/>
</dbReference>
<dbReference type="Proteomes" id="UP000008702">
    <property type="component" value="Chromosome"/>
</dbReference>
<dbReference type="GO" id="GO:0046872">
    <property type="term" value="F:metal ion binding"/>
    <property type="evidence" value="ECO:0007669"/>
    <property type="project" value="UniProtKB-UniRule"/>
</dbReference>
<evidence type="ECO:0000256" key="9">
    <source>
        <dbReference type="HAMAP-Rule" id="MF_01471"/>
    </source>
</evidence>
<evidence type="ECO:0000313" key="12">
    <source>
        <dbReference type="Proteomes" id="UP000008702"/>
    </source>
</evidence>
<dbReference type="HOGENOM" id="CLU_161124_3_1_11"/>
<dbReference type="EC" id="3.1.-.-" evidence="9"/>
<evidence type="ECO:0000313" key="11">
    <source>
        <dbReference type="EMBL" id="BAF39960.1"/>
    </source>
</evidence>
<sequence>MMVVVAYDVSTETPEGKRRLRLVAKTCMKYGQRVQNSVFECSVSPSDYLVLVHDLLKIANIDEDSLRFYKLGARYADRIERYGHERSLPVNDVMMI</sequence>
<dbReference type="PANTHER" id="PTHR34405:SF3">
    <property type="entry name" value="CRISPR-ASSOCIATED ENDORIBONUCLEASE CAS2 3"/>
    <property type="match status" value="1"/>
</dbReference>
<evidence type="ECO:0000256" key="2">
    <source>
        <dbReference type="ARBA" id="ARBA00009959"/>
    </source>
</evidence>
<keyword evidence="3 9" id="KW-0540">Nuclease</keyword>
<comment type="similarity">
    <text evidence="2 9 10">Belongs to the CRISPR-associated endoribonuclease Cas2 protein family.</text>
</comment>
<evidence type="ECO:0000256" key="1">
    <source>
        <dbReference type="ARBA" id="ARBA00001946"/>
    </source>
</evidence>
<protein>
    <recommendedName>
        <fullName evidence="9">CRISPR-associated endoribonuclease Cas2</fullName>
        <ecNumber evidence="9">3.1.-.-</ecNumber>
    </recommendedName>
</protein>
<evidence type="ECO:0000256" key="5">
    <source>
        <dbReference type="ARBA" id="ARBA00022759"/>
    </source>
</evidence>
<organism evidence="11 12">
    <name type="scientific">Bifidobacterium adolescentis (strain ATCC 15703 / DSM 20083 / NCTC 11814 / E194a)</name>
    <dbReference type="NCBI Taxonomy" id="367928"/>
    <lineage>
        <taxon>Bacteria</taxon>
        <taxon>Bacillati</taxon>
        <taxon>Actinomycetota</taxon>
        <taxon>Actinomycetes</taxon>
        <taxon>Bifidobacteriales</taxon>
        <taxon>Bifidobacteriaceae</taxon>
        <taxon>Bifidobacterium</taxon>
    </lineage>
</organism>
<evidence type="ECO:0000256" key="10">
    <source>
        <dbReference type="PIRNR" id="PIRNR032582"/>
    </source>
</evidence>
<dbReference type="KEGG" id="bad:BAD_1179"/>
<evidence type="ECO:0000256" key="8">
    <source>
        <dbReference type="ARBA" id="ARBA00023118"/>
    </source>
</evidence>
<keyword evidence="4 9" id="KW-0479">Metal-binding</keyword>
<evidence type="ECO:0000256" key="4">
    <source>
        <dbReference type="ARBA" id="ARBA00022723"/>
    </source>
</evidence>
<dbReference type="HAMAP" id="MF_01471">
    <property type="entry name" value="Cas2"/>
    <property type="match status" value="1"/>
</dbReference>
<dbReference type="InterPro" id="IPR019199">
    <property type="entry name" value="Virulence_VapD/CRISPR_Cas2"/>
</dbReference>
<keyword evidence="6 9" id="KW-0378">Hydrolase</keyword>
<keyword evidence="8 9" id="KW-0051">Antiviral defense</keyword>
<reference evidence="11 12" key="1">
    <citation type="submission" date="2006-12" db="EMBL/GenBank/DDBJ databases">
        <title>Bifidobacterium adolescentis complete genome sequence.</title>
        <authorList>
            <person name="Suzuki T."/>
            <person name="Tsuda Y."/>
            <person name="Kanou N."/>
            <person name="Inoue T."/>
            <person name="Kumazaki K."/>
            <person name="Nagano S."/>
            <person name="Hirai S."/>
            <person name="Tanaka K."/>
            <person name="Watanabe K."/>
        </authorList>
    </citation>
    <scope>NUCLEOTIDE SEQUENCE [LARGE SCALE GENOMIC DNA]</scope>
    <source>
        <strain evidence="12">ATCC 15703 / DSM 20083 / NCTC 11814 / E194a</strain>
    </source>
</reference>
<gene>
    <name evidence="9 11" type="primary">cas2</name>
    <name evidence="11" type="ordered locus">BAD_1179</name>
</gene>
<name>A1A2M7_BIFAA</name>
<comment type="cofactor">
    <cofactor evidence="1 9">
        <name>Mg(2+)</name>
        <dbReference type="ChEBI" id="CHEBI:18420"/>
    </cofactor>
</comment>
<evidence type="ECO:0000256" key="6">
    <source>
        <dbReference type="ARBA" id="ARBA00022801"/>
    </source>
</evidence>
<keyword evidence="7 9" id="KW-0460">Magnesium</keyword>
<dbReference type="RefSeq" id="WP_011743506.1">
    <property type="nucleotide sequence ID" value="NC_008618.1"/>
</dbReference>
<dbReference type="Gene3D" id="3.30.70.240">
    <property type="match status" value="1"/>
</dbReference>
<dbReference type="STRING" id="367928.BAD_1179"/>
<dbReference type="SUPFAM" id="SSF143430">
    <property type="entry name" value="TTP0101/SSO1404-like"/>
    <property type="match status" value="1"/>
</dbReference>
<dbReference type="AlphaFoldDB" id="A1A2M7"/>
<feature type="binding site" evidence="9">
    <location>
        <position position="8"/>
    </location>
    <ligand>
        <name>Mg(2+)</name>
        <dbReference type="ChEBI" id="CHEBI:18420"/>
        <note>catalytic</note>
    </ligand>
</feature>
<keyword evidence="12" id="KW-1185">Reference proteome</keyword>
<proteinExistence type="inferred from homology"/>
<dbReference type="PIRSF" id="PIRSF032582">
    <property type="entry name" value="Cas2"/>
    <property type="match status" value="1"/>
</dbReference>
<accession>A1A2M7</accession>
<comment type="subunit">
    <text evidence="9">Homodimer, forms a heterotetramer with a Cas1 homodimer.</text>
</comment>
<dbReference type="Pfam" id="PF09827">
    <property type="entry name" value="CRISPR_Cas2"/>
    <property type="match status" value="1"/>
</dbReference>
<evidence type="ECO:0000256" key="3">
    <source>
        <dbReference type="ARBA" id="ARBA00022722"/>
    </source>
</evidence>
<dbReference type="EMBL" id="AP009256">
    <property type="protein sequence ID" value="BAF39960.1"/>
    <property type="molecule type" value="Genomic_DNA"/>
</dbReference>
<dbReference type="GO" id="GO:0051607">
    <property type="term" value="P:defense response to virus"/>
    <property type="evidence" value="ECO:0007669"/>
    <property type="project" value="UniProtKB-UniRule"/>
</dbReference>